<dbReference type="Proteomes" id="UP000244956">
    <property type="component" value="Unassembled WGS sequence"/>
</dbReference>
<dbReference type="AlphaFoldDB" id="A0A2U2BDJ9"/>
<keyword evidence="2" id="KW-1185">Reference proteome</keyword>
<evidence type="ECO:0008006" key="3">
    <source>
        <dbReference type="Google" id="ProtNLM"/>
    </source>
</evidence>
<dbReference type="RefSeq" id="WP_109262593.1">
    <property type="nucleotide sequence ID" value="NZ_QEWP01000001.1"/>
</dbReference>
<dbReference type="OrthoDB" id="1116284at2"/>
<comment type="caution">
    <text evidence="1">The sequence shown here is derived from an EMBL/GenBank/DDBJ whole genome shotgun (WGS) entry which is preliminary data.</text>
</comment>
<name>A0A2U2BDJ9_9BACT</name>
<gene>
    <name evidence="1" type="ORF">DDZ16_01215</name>
</gene>
<sequence length="280" mass="31670">MRNLLNQPLIAIILAVALVFSACQSGKKKNNNKEERGTVATQKIEKEEIEKDVREFVYPLPTTFEVTEMLNRIGASYILTLSNAAENVDKYLTEKKQAINLGVYGADLSYASTYNQKQQIMSYMEASRKLIDALNISGALPSDLVEKIEQNEDNKDKLVEIITNTFYDTYDYLNANNRGAVSMLVLAGSWVEALYITTNISEDTYQNKEMVKIVMQQKSSLNKLLGLMKNYESDEDVAEVMGKLKPLARVYNMVEENAISEEQMDIIINEVAKVRADFVE</sequence>
<protein>
    <recommendedName>
        <fullName evidence="3">Lipoprotein</fullName>
    </recommendedName>
</protein>
<evidence type="ECO:0000313" key="1">
    <source>
        <dbReference type="EMBL" id="PWE01138.1"/>
    </source>
</evidence>
<proteinExistence type="predicted"/>
<dbReference type="PROSITE" id="PS51257">
    <property type="entry name" value="PROKAR_LIPOPROTEIN"/>
    <property type="match status" value="1"/>
</dbReference>
<accession>A0A2U2BDJ9</accession>
<dbReference type="EMBL" id="QEWP01000001">
    <property type="protein sequence ID" value="PWE01138.1"/>
    <property type="molecule type" value="Genomic_DNA"/>
</dbReference>
<reference evidence="1 2" key="1">
    <citation type="submission" date="2018-05" db="EMBL/GenBank/DDBJ databases">
        <title>Marinilabilia rubrum sp. nov., isolated from saltern sediment.</title>
        <authorList>
            <person name="Zhang R."/>
        </authorList>
    </citation>
    <scope>NUCLEOTIDE SEQUENCE [LARGE SCALE GENOMIC DNA]</scope>
    <source>
        <strain evidence="1 2">WTE16</strain>
    </source>
</reference>
<organism evidence="1 2">
    <name type="scientific">Marinilabilia rubra</name>
    <dbReference type="NCBI Taxonomy" id="2162893"/>
    <lineage>
        <taxon>Bacteria</taxon>
        <taxon>Pseudomonadati</taxon>
        <taxon>Bacteroidota</taxon>
        <taxon>Bacteroidia</taxon>
        <taxon>Marinilabiliales</taxon>
        <taxon>Marinilabiliaceae</taxon>
        <taxon>Marinilabilia</taxon>
    </lineage>
</organism>
<evidence type="ECO:0000313" key="2">
    <source>
        <dbReference type="Proteomes" id="UP000244956"/>
    </source>
</evidence>